<organism evidence="1 2">
    <name type="scientific">Stereocaulon virgatum</name>
    <dbReference type="NCBI Taxonomy" id="373712"/>
    <lineage>
        <taxon>Eukaryota</taxon>
        <taxon>Fungi</taxon>
        <taxon>Dikarya</taxon>
        <taxon>Ascomycota</taxon>
        <taxon>Pezizomycotina</taxon>
        <taxon>Lecanoromycetes</taxon>
        <taxon>OSLEUM clade</taxon>
        <taxon>Lecanoromycetidae</taxon>
        <taxon>Lecanorales</taxon>
        <taxon>Lecanorineae</taxon>
        <taxon>Stereocaulaceae</taxon>
        <taxon>Stereocaulon</taxon>
    </lineage>
</organism>
<gene>
    <name evidence="1" type="ORF">N7G274_006579</name>
</gene>
<reference evidence="1 2" key="1">
    <citation type="submission" date="2024-09" db="EMBL/GenBank/DDBJ databases">
        <title>Rethinking Asexuality: The Enigmatic Case of Functional Sexual Genes in Lepraria (Stereocaulaceae).</title>
        <authorList>
            <person name="Doellman M."/>
            <person name="Sun Y."/>
            <person name="Barcenas-Pena A."/>
            <person name="Lumbsch H.T."/>
            <person name="Grewe F."/>
        </authorList>
    </citation>
    <scope>NUCLEOTIDE SEQUENCE [LARGE SCALE GENOMIC DNA]</scope>
    <source>
        <strain evidence="1 2">Mercado 3170</strain>
    </source>
</reference>
<accession>A0ABR4A578</accession>
<evidence type="ECO:0000313" key="2">
    <source>
        <dbReference type="Proteomes" id="UP001590950"/>
    </source>
</evidence>
<name>A0ABR4A578_9LECA</name>
<dbReference type="Proteomes" id="UP001590950">
    <property type="component" value="Unassembled WGS sequence"/>
</dbReference>
<dbReference type="EMBL" id="JBEFKJ010000020">
    <property type="protein sequence ID" value="KAL2040600.1"/>
    <property type="molecule type" value="Genomic_DNA"/>
</dbReference>
<protein>
    <submittedName>
        <fullName evidence="1">Uncharacterized protein</fullName>
    </submittedName>
</protein>
<comment type="caution">
    <text evidence="1">The sequence shown here is derived from an EMBL/GenBank/DDBJ whole genome shotgun (WGS) entry which is preliminary data.</text>
</comment>
<evidence type="ECO:0000313" key="1">
    <source>
        <dbReference type="EMBL" id="KAL2040600.1"/>
    </source>
</evidence>
<keyword evidence="2" id="KW-1185">Reference proteome</keyword>
<sequence>MDVYLSAPMMYSTRAVLESATSYILQLSTTSHREILYQSYPMIPISPLQKGKMAERWLTIQQYQQTHKYKKKVCFRYRRSLALSSFASSVRKEARMPSTT</sequence>
<proteinExistence type="predicted"/>